<comment type="caution">
    <text evidence="1">The sequence shown here is derived from an EMBL/GenBank/DDBJ whole genome shotgun (WGS) entry which is preliminary data.</text>
</comment>
<dbReference type="Pfam" id="PF09481">
    <property type="entry name" value="CRISPR_Cse1"/>
    <property type="match status" value="1"/>
</dbReference>
<dbReference type="RefSeq" id="WP_228235231.1">
    <property type="nucleotide sequence ID" value="NZ_JAJGNA010000043.1"/>
</dbReference>
<accession>A0A9Q3UR26</accession>
<protein>
    <submittedName>
        <fullName evidence="1">Type I-E CRISPR-associated protein Cse1/CasA</fullName>
    </submittedName>
</protein>
<dbReference type="EMBL" id="JAJGNA010000043">
    <property type="protein sequence ID" value="MCC4310526.1"/>
    <property type="molecule type" value="Genomic_DNA"/>
</dbReference>
<dbReference type="AlphaFoldDB" id="A0A9Q3UR26"/>
<reference evidence="1" key="1">
    <citation type="submission" date="2021-10" db="EMBL/GenBank/DDBJ databases">
        <title>The diversity and Nitrogen Metabolism of Culturable Nitrate-Utilizing Bacteria Within the Oxygen Minimum Zone of the Changjiang (Yangtze River)Estuary.</title>
        <authorList>
            <person name="Zhang D."/>
            <person name="Zheng J."/>
            <person name="Liu S."/>
            <person name="He W."/>
        </authorList>
    </citation>
    <scope>NUCLEOTIDE SEQUENCE</scope>
    <source>
        <strain evidence="1">FXH-223</strain>
    </source>
</reference>
<name>A0A9Q3UR26_9GAMM</name>
<dbReference type="Proteomes" id="UP001108027">
    <property type="component" value="Unassembled WGS sequence"/>
</dbReference>
<evidence type="ECO:0000313" key="2">
    <source>
        <dbReference type="Proteomes" id="UP001108027"/>
    </source>
</evidence>
<dbReference type="NCBIfam" id="TIGR02547">
    <property type="entry name" value="casA_cse1"/>
    <property type="match status" value="1"/>
</dbReference>
<keyword evidence="2" id="KW-1185">Reference proteome</keyword>
<sequence length="568" mass="63351">MEGIENNMNLLKESWLPFRASNGEIRYAPPAAIADPDIVDLALPRADFQGAAYQWLIGLLQTALPPKHHVDWLEHLTHQPDQKALEEAFAPLLPAFELDGDGPRFMQDLDPLDDAKPSPVAGLLIDAPGANGIKNNTDFFVKRGGTEVMCPDCAAMALFTMQINAPSGGAGYRVGLRGGGPLTTLILPEAADASLWQRLWLNVMPVSVYDRDGQAFAAPSAEDGTLFPWVEPTRESKAKNTEVFPEQMHPLHPYWAMPRRFRLMVEDQSCRCDLCGREAQRSVREVKAKNYGANYGGPWLHPLTPYRTDPKKPQEPPLSSKGQPGGIGYRNWSYLVLPDPSNTGALPAMVVRDFLGAKYQTSTDERAWGEEVEALLTRPRLWVFGYDMDNMKARCWYGTEMPLVVLPEALQDVFRQAVQHFSDLTRQVVWYTRTQIKNAWFERPGDAKGDTSYLEAQLYENTEGAFFQALESIKAVLIEHGETADLSAPADAWFRALRAASLALFEDQVLTAAQEALNWPRVVSARGRLLAFLSGQGKGAKPITQFASQYHVHLTRSERDTNKREEAV</sequence>
<dbReference type="InterPro" id="IPR013381">
    <property type="entry name" value="CRISPR-assoc_prot_Cse1"/>
</dbReference>
<evidence type="ECO:0000313" key="1">
    <source>
        <dbReference type="EMBL" id="MCC4310526.1"/>
    </source>
</evidence>
<dbReference type="CDD" id="cd09729">
    <property type="entry name" value="Cse1_I-E"/>
    <property type="match status" value="1"/>
</dbReference>
<gene>
    <name evidence="1" type="primary">casA</name>
    <name evidence="1" type="ORF">LL252_18330</name>
</gene>
<proteinExistence type="predicted"/>
<organism evidence="1 2">
    <name type="scientific">Alloalcanivorax marinus</name>
    <dbReference type="NCBI Taxonomy" id="1177169"/>
    <lineage>
        <taxon>Bacteria</taxon>
        <taxon>Pseudomonadati</taxon>
        <taxon>Pseudomonadota</taxon>
        <taxon>Gammaproteobacteria</taxon>
        <taxon>Oceanospirillales</taxon>
        <taxon>Alcanivoracaceae</taxon>
        <taxon>Alloalcanivorax</taxon>
    </lineage>
</organism>